<dbReference type="SUPFAM" id="SSF52047">
    <property type="entry name" value="RNI-like"/>
    <property type="match status" value="1"/>
</dbReference>
<protein>
    <recommendedName>
        <fullName evidence="3">EF-hand domain-containing protein</fullName>
    </recommendedName>
</protein>
<feature type="region of interest" description="Disordered" evidence="2">
    <location>
        <begin position="290"/>
        <end position="309"/>
    </location>
</feature>
<feature type="domain" description="EF-hand" evidence="3">
    <location>
        <begin position="884"/>
        <end position="919"/>
    </location>
</feature>
<dbReference type="InterPro" id="IPR002048">
    <property type="entry name" value="EF_hand_dom"/>
</dbReference>
<evidence type="ECO:0000256" key="1">
    <source>
        <dbReference type="ARBA" id="ARBA00022837"/>
    </source>
</evidence>
<dbReference type="Gene3D" id="3.80.10.10">
    <property type="entry name" value="Ribonuclease Inhibitor"/>
    <property type="match status" value="2"/>
</dbReference>
<dbReference type="PANTHER" id="PTHR24114">
    <property type="entry name" value="LEUCINE RICH REPEAT FAMILY PROTEIN"/>
    <property type="match status" value="1"/>
</dbReference>
<dbReference type="Pfam" id="PF13516">
    <property type="entry name" value="LRR_6"/>
    <property type="match status" value="3"/>
</dbReference>
<dbReference type="Pfam" id="PF13499">
    <property type="entry name" value="EF-hand_7"/>
    <property type="match status" value="2"/>
</dbReference>
<dbReference type="InterPro" id="IPR001611">
    <property type="entry name" value="Leu-rich_rpt"/>
</dbReference>
<dbReference type="RefSeq" id="XP_009841220.1">
    <property type="nucleotide sequence ID" value="XM_009842918.1"/>
</dbReference>
<feature type="compositionally biased region" description="Polar residues" evidence="2">
    <location>
        <begin position="390"/>
        <end position="401"/>
    </location>
</feature>
<feature type="region of interest" description="Disordered" evidence="2">
    <location>
        <begin position="41"/>
        <end position="212"/>
    </location>
</feature>
<keyword evidence="1" id="KW-0106">Calcium</keyword>
<accession>W4FRS9</accession>
<dbReference type="SMART" id="SM00368">
    <property type="entry name" value="LRR_RI"/>
    <property type="match status" value="6"/>
</dbReference>
<evidence type="ECO:0000259" key="3">
    <source>
        <dbReference type="PROSITE" id="PS50222"/>
    </source>
</evidence>
<feature type="compositionally biased region" description="Polar residues" evidence="2">
    <location>
        <begin position="145"/>
        <end position="156"/>
    </location>
</feature>
<feature type="compositionally biased region" description="Basic and acidic residues" evidence="2">
    <location>
        <begin position="122"/>
        <end position="138"/>
    </location>
</feature>
<dbReference type="SUPFAM" id="SSF47473">
    <property type="entry name" value="EF-hand"/>
    <property type="match status" value="1"/>
</dbReference>
<feature type="region of interest" description="Disordered" evidence="2">
    <location>
        <begin position="355"/>
        <end position="435"/>
    </location>
</feature>
<dbReference type="CDD" id="cd00051">
    <property type="entry name" value="EFh"/>
    <property type="match status" value="2"/>
</dbReference>
<reference evidence="4" key="1">
    <citation type="submission" date="2013-12" db="EMBL/GenBank/DDBJ databases">
        <title>The Genome Sequence of Aphanomyces astaci APO3.</title>
        <authorList>
            <consortium name="The Broad Institute Genomics Platform"/>
            <person name="Russ C."/>
            <person name="Tyler B."/>
            <person name="van West P."/>
            <person name="Dieguez-Uribeondo J."/>
            <person name="Young S.K."/>
            <person name="Zeng Q."/>
            <person name="Gargeya S."/>
            <person name="Fitzgerald M."/>
            <person name="Abouelleil A."/>
            <person name="Alvarado L."/>
            <person name="Chapman S.B."/>
            <person name="Gainer-Dewar J."/>
            <person name="Goldberg J."/>
            <person name="Griggs A."/>
            <person name="Gujja S."/>
            <person name="Hansen M."/>
            <person name="Howarth C."/>
            <person name="Imamovic A."/>
            <person name="Ireland A."/>
            <person name="Larimer J."/>
            <person name="McCowan C."/>
            <person name="Murphy C."/>
            <person name="Pearson M."/>
            <person name="Poon T.W."/>
            <person name="Priest M."/>
            <person name="Roberts A."/>
            <person name="Saif S."/>
            <person name="Shea T."/>
            <person name="Sykes S."/>
            <person name="Wortman J."/>
            <person name="Nusbaum C."/>
            <person name="Birren B."/>
        </authorList>
    </citation>
    <scope>NUCLEOTIDE SEQUENCE [LARGE SCALE GENOMIC DNA]</scope>
    <source>
        <strain evidence="4">APO3</strain>
    </source>
</reference>
<gene>
    <name evidence="4" type="ORF">H257_14969</name>
</gene>
<dbReference type="PROSITE" id="PS00018">
    <property type="entry name" value="EF_HAND_1"/>
    <property type="match status" value="2"/>
</dbReference>
<dbReference type="InterPro" id="IPR032675">
    <property type="entry name" value="LRR_dom_sf"/>
</dbReference>
<sequence length="1466" mass="161882">MESPSAPEEDGKGSTSSSKHLQGVYDKKLATLQSKMPWYKNSSQDMDIPGVTTAFHSNAASPETPPPSLEYPHGGKNTQHTAVVSLFPEHDEPRLQAVLTKPSSRHAITTPATSPVKQQSSPDRRSTPEIKWRGRVSWESDLLEPTSSAPKTPSRSPSKRGHPQPHHPSPLKSVLPSMLPASSPPEANDYPSHGGYISPSKRRLGGVSSAEKEDEIDALLTKFKISTDARSGVRDGLMSKYTPQLAHAYVFTSPDPTYAETEVDDPSSDSSREVTSPSVPERRMRDVKKALASDGGHSSSDEEPDEDADVAQQMKEAYFGVAARGKFFAKYAGLHAKPHCFMAVPHAPLALTLRTPSQHSEASPPQLTSPSKSPRGSHEHSAVDEGGPITPNSRQTDTPVSSLFEYQPPPAVMTKHHPPTSPRRRTTGGDNDVKMSPRTMFLSACLSNTGELPMALPILIRKHGTTAFDFSYQSLGDTFLVEFARALRDVPFVEAINVCDNRLTDRALNQLLQALETKPNLTKLDISMNQVGPRSAKTLKAYIGSAMCTLTHLGVCKADIDDSECAAFMVAFEANKSVIQLKMSRNRIGEAENLNVVQPDFVTGGEAIGGMLNVNLTLTQLDVSWNLLRLASGVTLANSLKLNYNLYELNLAYNALGDAGAMAFGQSLCINKTLRLLDMSYNNIGTKGASVLASTVARSHTISTLVLDGNNIGQPGGKVLMYAMVHNRTPNGCTVSMKGCNLNERSQAKVFDPMEPGGDYMLDCADPYDNMIATELLRLATLKKGCFFAKLDAKPSRDAPKKLTQSIKLVRKEATRPVPAKGAKTLLDLTFHDIDTNDAGVITLAELHGVLVELGFQPTMEQTEILFDKIDTDKSGTIDEAELSGGGLFHAVFRSIDANGSGTIDMDELRQAFILLGATATEGDVEAAMNACDVDGSGTIEEDEFVELMKNQVIQRVHQHQAAQSAESLALRDESGGVWCVPSSGVLDITFVYERELMNDRESFVCYGLTEHGLKKLVQSVERGKETMQQAELLNAAVHETEIRMTAAQAIVLMESCGDMHETKRVGAVAKVLPQLTSVKEAQNLVKRVLSMSERFSLRIRLGALYFPLLGLPTNHYALDLSKQIDRQALIKLAEVAQAEKQFSKSRSGRGDTSQHGNWENFRNEWLDGKATILTSHFFQTMPQKGKLEFDYVSTSRPTRGTKPMSDRRYQQLVAQIARDSRTELRLPDKSTAGTRRRRSVGDRWELVRNAVRFRKFKKWIRDVKMAFQVHSHTKEDIGFKLFQIEAATCDRWLSVDQAAEIVRCMPSVHNGKTETCRLLFPRLIDIEHFMEIFDALSFAEKQECARLLGWLNILNPQQPDRYYEFDLSVREEREAAKIFVKLAVTEPGENWIHESFGWVRGDPPIPGWELPKSWANDDVTAEDGPRRTGWLTFEYTSDPSRGCAAVPAVRQELLQRVLCGTRLYL</sequence>
<proteinExistence type="predicted"/>
<feature type="region of interest" description="Disordered" evidence="2">
    <location>
        <begin position="256"/>
        <end position="285"/>
    </location>
</feature>
<dbReference type="STRING" id="112090.W4FRS9"/>
<evidence type="ECO:0000313" key="4">
    <source>
        <dbReference type="EMBL" id="ETV69363.1"/>
    </source>
</evidence>
<dbReference type="InterPro" id="IPR052394">
    <property type="entry name" value="LRR-containing"/>
</dbReference>
<dbReference type="InterPro" id="IPR018247">
    <property type="entry name" value="EF_Hand_1_Ca_BS"/>
</dbReference>
<feature type="domain" description="EF-hand" evidence="3">
    <location>
        <begin position="822"/>
        <end position="857"/>
    </location>
</feature>
<dbReference type="OrthoDB" id="120976at2759"/>
<dbReference type="PROSITE" id="PS50222">
    <property type="entry name" value="EF_HAND_2"/>
    <property type="match status" value="3"/>
</dbReference>
<feature type="compositionally biased region" description="Polar residues" evidence="2">
    <location>
        <begin position="355"/>
        <end position="374"/>
    </location>
</feature>
<dbReference type="VEuPathDB" id="FungiDB:H257_14969"/>
<feature type="compositionally biased region" description="Basic residues" evidence="2">
    <location>
        <begin position="414"/>
        <end position="426"/>
    </location>
</feature>
<evidence type="ECO:0000256" key="2">
    <source>
        <dbReference type="SAM" id="MobiDB-lite"/>
    </source>
</evidence>
<dbReference type="SMART" id="SM00054">
    <property type="entry name" value="EFh"/>
    <property type="match status" value="3"/>
</dbReference>
<dbReference type="GeneID" id="20816965"/>
<dbReference type="InterPro" id="IPR011992">
    <property type="entry name" value="EF-hand-dom_pair"/>
</dbReference>
<feature type="compositionally biased region" description="Polar residues" evidence="2">
    <location>
        <begin position="106"/>
        <end position="121"/>
    </location>
</feature>
<feature type="domain" description="EF-hand" evidence="3">
    <location>
        <begin position="920"/>
        <end position="955"/>
    </location>
</feature>
<dbReference type="Gene3D" id="1.10.238.10">
    <property type="entry name" value="EF-hand"/>
    <property type="match status" value="2"/>
</dbReference>
<dbReference type="EMBL" id="KI913177">
    <property type="protein sequence ID" value="ETV69363.1"/>
    <property type="molecule type" value="Genomic_DNA"/>
</dbReference>
<name>W4FRS9_APHAT</name>
<dbReference type="PANTHER" id="PTHR24114:SF2">
    <property type="entry name" value="F-BOX DOMAIN-CONTAINING PROTEIN-RELATED"/>
    <property type="match status" value="1"/>
</dbReference>
<organism evidence="4">
    <name type="scientific">Aphanomyces astaci</name>
    <name type="common">Crayfish plague agent</name>
    <dbReference type="NCBI Taxonomy" id="112090"/>
    <lineage>
        <taxon>Eukaryota</taxon>
        <taxon>Sar</taxon>
        <taxon>Stramenopiles</taxon>
        <taxon>Oomycota</taxon>
        <taxon>Saprolegniomycetes</taxon>
        <taxon>Saprolegniales</taxon>
        <taxon>Verrucalvaceae</taxon>
        <taxon>Aphanomyces</taxon>
    </lineage>
</organism>
<dbReference type="GO" id="GO:0005509">
    <property type="term" value="F:calcium ion binding"/>
    <property type="evidence" value="ECO:0007669"/>
    <property type="project" value="InterPro"/>
</dbReference>
<feature type="region of interest" description="Disordered" evidence="2">
    <location>
        <begin position="1"/>
        <end position="26"/>
    </location>
</feature>